<proteinExistence type="inferred from homology"/>
<dbReference type="NCBIfam" id="NF001063">
    <property type="entry name" value="PRK00117.5-3"/>
    <property type="match status" value="1"/>
</dbReference>
<evidence type="ECO:0000256" key="3">
    <source>
        <dbReference type="ARBA" id="ARBA00018111"/>
    </source>
</evidence>
<evidence type="ECO:0000259" key="8">
    <source>
        <dbReference type="Pfam" id="PF21982"/>
    </source>
</evidence>
<gene>
    <name evidence="5" type="primary">recX</name>
    <name evidence="9" type="ORF">CferDRAFT_2040</name>
</gene>
<evidence type="ECO:0000256" key="5">
    <source>
        <dbReference type="HAMAP-Rule" id="MF_01114"/>
    </source>
</evidence>
<comment type="similarity">
    <text evidence="2 5">Belongs to the RecX family.</text>
</comment>
<evidence type="ECO:0000256" key="2">
    <source>
        <dbReference type="ARBA" id="ARBA00009695"/>
    </source>
</evidence>
<keyword evidence="4 5" id="KW-0963">Cytoplasm</keyword>
<dbReference type="PANTHER" id="PTHR33602:SF1">
    <property type="entry name" value="REGULATORY PROTEIN RECX FAMILY PROTEIN"/>
    <property type="match status" value="1"/>
</dbReference>
<dbReference type="PANTHER" id="PTHR33602">
    <property type="entry name" value="REGULATORY PROTEIN RECX FAMILY PROTEIN"/>
    <property type="match status" value="1"/>
</dbReference>
<comment type="caution">
    <text evidence="9">The sequence shown here is derived from an EMBL/GenBank/DDBJ whole genome shotgun (WGS) entry which is preliminary data.</text>
</comment>
<evidence type="ECO:0000256" key="1">
    <source>
        <dbReference type="ARBA" id="ARBA00004496"/>
    </source>
</evidence>
<dbReference type="AlphaFoldDB" id="Q0YUJ9"/>
<protein>
    <recommendedName>
        <fullName evidence="3 5">Regulatory protein RecX</fullName>
    </recommendedName>
</protein>
<evidence type="ECO:0000259" key="7">
    <source>
        <dbReference type="Pfam" id="PF21981"/>
    </source>
</evidence>
<reference evidence="9 10" key="1">
    <citation type="submission" date="2006-07" db="EMBL/GenBank/DDBJ databases">
        <title>Annotation of the draft genome assembly of Chlorobium ferroxidans DSM 13031.</title>
        <authorList>
            <consortium name="US DOE Joint Genome Institute (JGI-ORNL)"/>
            <person name="Larimer F."/>
            <person name="Land M."/>
            <person name="Hauser L."/>
        </authorList>
    </citation>
    <scope>NUCLEOTIDE SEQUENCE [LARGE SCALE GENOMIC DNA]</scope>
    <source>
        <strain evidence="9 10">DSM 13031</strain>
    </source>
</reference>
<evidence type="ECO:0000313" key="9">
    <source>
        <dbReference type="EMBL" id="EAT60033.1"/>
    </source>
</evidence>
<reference evidence="9 10" key="2">
    <citation type="submission" date="2006-07" db="EMBL/GenBank/DDBJ databases">
        <title>Sequencing of the draft genome and assembly of Chlorobium ferroxidans DSM 13031.</title>
        <authorList>
            <consortium name="US DOE Joint Genome Institute (JGI-PGF)"/>
            <person name="Copeland A."/>
            <person name="Lucas S."/>
            <person name="Lapidus A."/>
            <person name="Barry K."/>
            <person name="Glavina del Rio T."/>
            <person name="Dalin E."/>
            <person name="Tice H."/>
            <person name="Bruce D."/>
            <person name="Pitluck S."/>
            <person name="Richardson P."/>
        </authorList>
    </citation>
    <scope>NUCLEOTIDE SEQUENCE [LARGE SCALE GENOMIC DNA]</scope>
    <source>
        <strain evidence="9 10">DSM 13031</strain>
    </source>
</reference>
<dbReference type="InterPro" id="IPR053924">
    <property type="entry name" value="RecX_HTH_2nd"/>
</dbReference>
<evidence type="ECO:0000256" key="4">
    <source>
        <dbReference type="ARBA" id="ARBA00022490"/>
    </source>
</evidence>
<dbReference type="InterPro" id="IPR003783">
    <property type="entry name" value="Regulatory_RecX"/>
</dbReference>
<dbReference type="EMBL" id="AASE01000001">
    <property type="protein sequence ID" value="EAT60033.1"/>
    <property type="molecule type" value="Genomic_DNA"/>
</dbReference>
<feature type="domain" description="RecX third three-helical" evidence="7">
    <location>
        <begin position="103"/>
        <end position="145"/>
    </location>
</feature>
<dbReference type="Pfam" id="PF21982">
    <property type="entry name" value="RecX_HTH1"/>
    <property type="match status" value="1"/>
</dbReference>
<comment type="subcellular location">
    <subcellularLocation>
        <location evidence="1 5">Cytoplasm</location>
    </subcellularLocation>
</comment>
<dbReference type="RefSeq" id="WP_006365307.1">
    <property type="nucleotide sequence ID" value="NZ_AASE01000001.1"/>
</dbReference>
<dbReference type="OrthoDB" id="597927at2"/>
<dbReference type="GO" id="GO:0005737">
    <property type="term" value="C:cytoplasm"/>
    <property type="evidence" value="ECO:0007669"/>
    <property type="project" value="UniProtKB-SubCell"/>
</dbReference>
<dbReference type="Pfam" id="PF21981">
    <property type="entry name" value="RecX_HTH3"/>
    <property type="match status" value="1"/>
</dbReference>
<dbReference type="Pfam" id="PF02631">
    <property type="entry name" value="RecX_HTH2"/>
    <property type="match status" value="1"/>
</dbReference>
<name>Q0YUJ9_9CHLB</name>
<sequence>MADRDKEGAMLFAVKLLGLRSHSRDELERKLRKKGYDVSCIEAVMEKLTLQGLIDDRVFGAEFIQSRSRRKPAGKLRMRSELRKKGVSDTIITTLVSAMDSRDLCLKAAEKKFRSLHARSGADKKKRLEQFLHNRGFEWQDIQPVVKSVLEAGGAGPDDQELYQQESP</sequence>
<keyword evidence="10" id="KW-1185">Reference proteome</keyword>
<dbReference type="InterPro" id="IPR053925">
    <property type="entry name" value="RecX_HTH_3rd"/>
</dbReference>
<dbReference type="InterPro" id="IPR053926">
    <property type="entry name" value="RecX_HTH_1st"/>
</dbReference>
<dbReference type="HAMAP" id="MF_01114">
    <property type="entry name" value="RecX"/>
    <property type="match status" value="1"/>
</dbReference>
<feature type="domain" description="RecX second three-helical" evidence="6">
    <location>
        <begin position="55"/>
        <end position="93"/>
    </location>
</feature>
<comment type="function">
    <text evidence="5">Modulates RecA activity.</text>
</comment>
<dbReference type="Proteomes" id="UP000004162">
    <property type="component" value="Unassembled WGS sequence"/>
</dbReference>
<feature type="domain" description="RecX first three-helical" evidence="8">
    <location>
        <begin position="10"/>
        <end position="48"/>
    </location>
</feature>
<dbReference type="GO" id="GO:0006282">
    <property type="term" value="P:regulation of DNA repair"/>
    <property type="evidence" value="ECO:0007669"/>
    <property type="project" value="UniProtKB-UniRule"/>
</dbReference>
<dbReference type="Gene3D" id="1.10.10.10">
    <property type="entry name" value="Winged helix-like DNA-binding domain superfamily/Winged helix DNA-binding domain"/>
    <property type="match status" value="3"/>
</dbReference>
<accession>Q0YUJ9</accession>
<evidence type="ECO:0000259" key="6">
    <source>
        <dbReference type="Pfam" id="PF02631"/>
    </source>
</evidence>
<organism evidence="9 10">
    <name type="scientific">Chlorobium ferrooxidans DSM 13031</name>
    <dbReference type="NCBI Taxonomy" id="377431"/>
    <lineage>
        <taxon>Bacteria</taxon>
        <taxon>Pseudomonadati</taxon>
        <taxon>Chlorobiota</taxon>
        <taxon>Chlorobiia</taxon>
        <taxon>Chlorobiales</taxon>
        <taxon>Chlorobiaceae</taxon>
        <taxon>Chlorobium/Pelodictyon group</taxon>
        <taxon>Chlorobium</taxon>
    </lineage>
</organism>
<evidence type="ECO:0000313" key="10">
    <source>
        <dbReference type="Proteomes" id="UP000004162"/>
    </source>
</evidence>
<dbReference type="InterPro" id="IPR036388">
    <property type="entry name" value="WH-like_DNA-bd_sf"/>
</dbReference>